<evidence type="ECO:0000313" key="10">
    <source>
        <dbReference type="Proteomes" id="UP000675781"/>
    </source>
</evidence>
<dbReference type="EMBL" id="JAGSOG010000037">
    <property type="protein sequence ID" value="MBR7833704.1"/>
    <property type="molecule type" value="Genomic_DNA"/>
</dbReference>
<comment type="caution">
    <text evidence="9">The sequence shown here is derived from an EMBL/GenBank/DDBJ whole genome shotgun (WGS) entry which is preliminary data.</text>
</comment>
<evidence type="ECO:0000313" key="9">
    <source>
        <dbReference type="EMBL" id="MBR7833704.1"/>
    </source>
</evidence>
<evidence type="ECO:0000256" key="7">
    <source>
        <dbReference type="SAM" id="Phobius"/>
    </source>
</evidence>
<evidence type="ECO:0000256" key="2">
    <source>
        <dbReference type="ARBA" id="ARBA00022475"/>
    </source>
</evidence>
<keyword evidence="2" id="KW-1003">Cell membrane</keyword>
<organism evidence="9 10">
    <name type="scientific">Actinospica durhamensis</name>
    <dbReference type="NCBI Taxonomy" id="1508375"/>
    <lineage>
        <taxon>Bacteria</taxon>
        <taxon>Bacillati</taxon>
        <taxon>Actinomycetota</taxon>
        <taxon>Actinomycetes</taxon>
        <taxon>Catenulisporales</taxon>
        <taxon>Actinospicaceae</taxon>
        <taxon>Actinospica</taxon>
    </lineage>
</organism>
<keyword evidence="10" id="KW-1185">Reference proteome</keyword>
<sequence length="157" mass="16651">MTETAPSAPPRVAFASRPLLLKAYTVLAWITGTAITILELVALPLKWWAHSPGLGNGLGLVHGMGLYPLYVVVCLVVAFAYRVSIPHMAVMALAGLLPFASPLVAHWTLRHIDRREAEKAAKAEARARAKAAKRAARTVPKQAGATAAEPQDTPAGS</sequence>
<dbReference type="AlphaFoldDB" id="A0A941ETQ9"/>
<reference evidence="9" key="1">
    <citation type="submission" date="2021-04" db="EMBL/GenBank/DDBJ databases">
        <title>Genome based classification of Actinospica acidithermotolerans sp. nov., an actinobacterium isolated from an Indonesian hot spring.</title>
        <authorList>
            <person name="Kusuma A.B."/>
            <person name="Putra K.E."/>
            <person name="Nafisah S."/>
            <person name="Loh J."/>
            <person name="Nouioui I."/>
            <person name="Goodfellow M."/>
        </authorList>
    </citation>
    <scope>NUCLEOTIDE SEQUENCE</scope>
    <source>
        <strain evidence="9">CSCA 57</strain>
    </source>
</reference>
<evidence type="ECO:0000256" key="3">
    <source>
        <dbReference type="ARBA" id="ARBA00022692"/>
    </source>
</evidence>
<gene>
    <name evidence="9" type="ORF">KDL01_10540</name>
</gene>
<dbReference type="NCBIfam" id="TIGR03954">
    <property type="entry name" value="integ_memb_HG"/>
    <property type="match status" value="1"/>
</dbReference>
<dbReference type="GO" id="GO:0005886">
    <property type="term" value="C:plasma membrane"/>
    <property type="evidence" value="ECO:0007669"/>
    <property type="project" value="UniProtKB-SubCell"/>
</dbReference>
<dbReference type="Proteomes" id="UP000675781">
    <property type="component" value="Unassembled WGS sequence"/>
</dbReference>
<feature type="transmembrane region" description="Helical" evidence="7">
    <location>
        <begin position="26"/>
        <end position="45"/>
    </location>
</feature>
<feature type="transmembrane region" description="Helical" evidence="7">
    <location>
        <begin position="57"/>
        <end position="81"/>
    </location>
</feature>
<evidence type="ECO:0000256" key="6">
    <source>
        <dbReference type="SAM" id="MobiDB-lite"/>
    </source>
</evidence>
<feature type="domain" description="DUF3817" evidence="8">
    <location>
        <begin position="21"/>
        <end position="108"/>
    </location>
</feature>
<dbReference type="Pfam" id="PF12823">
    <property type="entry name" value="DUF3817"/>
    <property type="match status" value="1"/>
</dbReference>
<keyword evidence="3 7" id="KW-0812">Transmembrane</keyword>
<comment type="subcellular location">
    <subcellularLocation>
        <location evidence="1">Cell membrane</location>
        <topology evidence="1">Multi-pass membrane protein</topology>
    </subcellularLocation>
</comment>
<feature type="transmembrane region" description="Helical" evidence="7">
    <location>
        <begin position="87"/>
        <end position="109"/>
    </location>
</feature>
<evidence type="ECO:0000256" key="1">
    <source>
        <dbReference type="ARBA" id="ARBA00004651"/>
    </source>
</evidence>
<protein>
    <submittedName>
        <fullName evidence="9">DUF3817 domain-containing protein</fullName>
    </submittedName>
</protein>
<accession>A0A941ETQ9</accession>
<evidence type="ECO:0000256" key="4">
    <source>
        <dbReference type="ARBA" id="ARBA00022989"/>
    </source>
</evidence>
<evidence type="ECO:0000259" key="8">
    <source>
        <dbReference type="Pfam" id="PF12823"/>
    </source>
</evidence>
<proteinExistence type="predicted"/>
<dbReference type="InterPro" id="IPR023845">
    <property type="entry name" value="DUF3817_TM"/>
</dbReference>
<keyword evidence="4 7" id="KW-1133">Transmembrane helix</keyword>
<keyword evidence="5 7" id="KW-0472">Membrane</keyword>
<evidence type="ECO:0000256" key="5">
    <source>
        <dbReference type="ARBA" id="ARBA00023136"/>
    </source>
</evidence>
<feature type="region of interest" description="Disordered" evidence="6">
    <location>
        <begin position="133"/>
        <end position="157"/>
    </location>
</feature>
<name>A0A941ETQ9_9ACTN</name>
<dbReference type="RefSeq" id="WP_212528223.1">
    <property type="nucleotide sequence ID" value="NZ_JAGSOG010000037.1"/>
</dbReference>